<gene>
    <name evidence="2" type="ORF">HMPREF0551_1858</name>
</gene>
<dbReference type="HOGENOM" id="CLU_870951_0_0_4"/>
<dbReference type="Proteomes" id="UP000011021">
    <property type="component" value="Unassembled WGS sequence"/>
</dbReference>
<dbReference type="Pfam" id="PF00596">
    <property type="entry name" value="Aldolase_II"/>
    <property type="match status" value="1"/>
</dbReference>
<dbReference type="eggNOG" id="COG0235">
    <property type="taxonomic scope" value="Bacteria"/>
</dbReference>
<accession>E7RYU4</accession>
<dbReference type="EMBL" id="AEQP01000020">
    <property type="protein sequence ID" value="EFV94418.1"/>
    <property type="molecule type" value="Genomic_DNA"/>
</dbReference>
<dbReference type="AlphaFoldDB" id="E7RYU4"/>
<evidence type="ECO:0000313" key="3">
    <source>
        <dbReference type="Proteomes" id="UP000011021"/>
    </source>
</evidence>
<organism evidence="2 3">
    <name type="scientific">Lautropia mirabilis ATCC 51599</name>
    <dbReference type="NCBI Taxonomy" id="887898"/>
    <lineage>
        <taxon>Bacteria</taxon>
        <taxon>Pseudomonadati</taxon>
        <taxon>Pseudomonadota</taxon>
        <taxon>Betaproteobacteria</taxon>
        <taxon>Burkholderiales</taxon>
        <taxon>Burkholderiaceae</taxon>
        <taxon>Lautropia</taxon>
    </lineage>
</organism>
<feature type="domain" description="Class II aldolase/adducin N-terminal" evidence="1">
    <location>
        <begin position="153"/>
        <end position="303"/>
    </location>
</feature>
<protein>
    <recommendedName>
        <fullName evidence="1">Class II aldolase/adducin N-terminal domain-containing protein</fullName>
    </recommendedName>
</protein>
<dbReference type="RefSeq" id="WP_005674212.1">
    <property type="nucleotide sequence ID" value="NZ_CP146288.1"/>
</dbReference>
<evidence type="ECO:0000313" key="2">
    <source>
        <dbReference type="EMBL" id="EFV94418.1"/>
    </source>
</evidence>
<dbReference type="InterPro" id="IPR036409">
    <property type="entry name" value="Aldolase_II/adducin_N_sf"/>
</dbReference>
<reference evidence="2 3" key="1">
    <citation type="submission" date="2010-12" db="EMBL/GenBank/DDBJ databases">
        <authorList>
            <person name="Muzny D."/>
            <person name="Qin X."/>
            <person name="Deng J."/>
            <person name="Jiang H."/>
            <person name="Liu Y."/>
            <person name="Qu J."/>
            <person name="Song X.-Z."/>
            <person name="Zhang L."/>
            <person name="Thornton R."/>
            <person name="Coyle M."/>
            <person name="Francisco L."/>
            <person name="Jackson L."/>
            <person name="Javaid M."/>
            <person name="Korchina V."/>
            <person name="Kovar C."/>
            <person name="Mata R."/>
            <person name="Mathew T."/>
            <person name="Ngo R."/>
            <person name="Nguyen L."/>
            <person name="Nguyen N."/>
            <person name="Okwuonu G."/>
            <person name="Ongeri F."/>
            <person name="Pham C."/>
            <person name="Simmons D."/>
            <person name="Wilczek-Boney K."/>
            <person name="Hale W."/>
            <person name="Jakkamsetti A."/>
            <person name="Pham P."/>
            <person name="Ruth R."/>
            <person name="San Lucas F."/>
            <person name="Warren J."/>
            <person name="Zhang J."/>
            <person name="Zhao Z."/>
            <person name="Zhou C."/>
            <person name="Zhu D."/>
            <person name="Lee S."/>
            <person name="Bess C."/>
            <person name="Blankenburg K."/>
            <person name="Forbes L."/>
            <person name="Fu Q."/>
            <person name="Gubbala S."/>
            <person name="Hirani K."/>
            <person name="Jayaseelan J.C."/>
            <person name="Lara F."/>
            <person name="Munidasa M."/>
            <person name="Palculict T."/>
            <person name="Patil S."/>
            <person name="Pu L.-L."/>
            <person name="Saada N."/>
            <person name="Tang L."/>
            <person name="Weissenberger G."/>
            <person name="Zhu Y."/>
            <person name="Hemphill L."/>
            <person name="Shang Y."/>
            <person name="Youmans B."/>
            <person name="Ayvaz T."/>
            <person name="Ross M."/>
            <person name="Santibanez J."/>
            <person name="Aqrawi P."/>
            <person name="Gross S."/>
            <person name="Joshi V."/>
            <person name="Fowler G."/>
            <person name="Nazareth L."/>
            <person name="Reid J."/>
            <person name="Worley K."/>
            <person name="Petrosino J."/>
            <person name="Highlander S."/>
            <person name="Gibbs R."/>
        </authorList>
    </citation>
    <scope>NUCLEOTIDE SEQUENCE [LARGE SCALE GENOMIC DNA]</scope>
    <source>
        <strain evidence="2 3">ATCC 51599</strain>
    </source>
</reference>
<keyword evidence="3" id="KW-1185">Reference proteome</keyword>
<dbReference type="Gene3D" id="3.40.225.10">
    <property type="entry name" value="Class II aldolase/adducin N-terminal domain"/>
    <property type="match status" value="1"/>
</dbReference>
<proteinExistence type="predicted"/>
<comment type="caution">
    <text evidence="2">The sequence shown here is derived from an EMBL/GenBank/DDBJ whole genome shotgun (WGS) entry which is preliminary data.</text>
</comment>
<dbReference type="SUPFAM" id="SSF53639">
    <property type="entry name" value="AraD/HMP-PK domain-like"/>
    <property type="match status" value="1"/>
</dbReference>
<sequence>MNPSSENAARLTLLQQAASLANDGLDPLGSATVSMRWARPAADGLLLVPVSACAAAQACLPATSGWEAGATAAPWGASAGLAGHDVSAFDGMPADGAGHDALATGEFPFAEGAVEADPAWFNESQAPGSARGPECEALELAVWHPLDEADVAGLHGGIYAHRPDAGAVALVASPFAATLACCRDVQLDGIPFFHPMVALSGRPQIACCPAGVYAVLAGAAPAAGTPADELAQAFADDPFGEYGVEPAGSPAACIASAQQMILQALGGGNACLVAHYGLLTVGPNPRAAVSLARQLEALCRIYWQALQVGGVRVMPIRTR</sequence>
<evidence type="ECO:0000259" key="1">
    <source>
        <dbReference type="Pfam" id="PF00596"/>
    </source>
</evidence>
<dbReference type="STRING" id="887898.HMPREF0551_1858"/>
<name>E7RYU4_9BURK</name>
<dbReference type="InterPro" id="IPR001303">
    <property type="entry name" value="Aldolase_II/adducin_N"/>
</dbReference>